<evidence type="ECO:0000256" key="6">
    <source>
        <dbReference type="ARBA" id="ARBA00022692"/>
    </source>
</evidence>
<dbReference type="GO" id="GO:0004673">
    <property type="term" value="F:protein histidine kinase activity"/>
    <property type="evidence" value="ECO:0007669"/>
    <property type="project" value="UniProtKB-EC"/>
</dbReference>
<sequence length="891" mass="94043">MSPAPTAYPPHRRGTLAFLRDVRIRSKLALILTVPFLLIVALAVGQLLALGEQAGQASQLTTLATVNRQVAAVIQQLQLERSAAAASLTGVVEDASYLEQARRTDVEIAKYAALGARRLPGLTAGAAALLRRVDDQVQGLGPLRQQVAPGHAVALSTAAFRYRTLIADLISYRGSLAQAGVRPDIADQTRAAVALSSAKESVQQEQVVVLRALAFGRLDPAQQRDFVATTTGYSESLLAFTSASSPGQRDLLDQTVQGADVLQAQRFEGAVTRTLPNTPLRLTGTALDWRRVMSARAELLRTVEDRVDADVIGSLSTYRDAQTRQAVTSGAIVLLVLLLAVMVALGIARSMLVPLRQLREGALTVAYASLPAAVARLRDLDAYDGPADRQITVAESPIDITGRDEIAQVGEAFNVVHQEAVRIAAEQAALRAGISRLFVSLARRSQLLVDRLIGQLDQLEQNEKDPDQLEALFGLDHLATRMRRNNENLLVLAGTEGGRTGTRHTPLSDVVRAAQSEIERYTRVEIGVTDVGVELLPHAVNNVVHLLAELLDNATSFSPPDTTVLVEGRRVSDQVVVTIEDRGLGLDPGQLAELNTQLAHPPAIDTSVRLLGIIAVGRIATRLGITVRLRARPEGGTIAEVHLPPTLLSLGARHSRTAPAPAEPARRAPVVPQWDVFSKGVASLRAAGRPVPGDAAGVAPASRAIPAGAEPVPSTVGGPVPPGPVPFPDLTAAASGPVPPLDPGPAATPVDGSEPVPAPVPPGPSPAGFDADATRELPIFRQVETAWFSRGDTGAVPAQRDTAWATAADPGWAAAASAAEPRPLEDTTAGLPRRAPMAQLVPGRVDADEPDTPITRTADAMRASLTAFQHGAVRGRVPTDVPAPRAEEHRA</sequence>
<keyword evidence="11" id="KW-0902">Two-component regulatory system</keyword>
<evidence type="ECO:0000256" key="8">
    <source>
        <dbReference type="ARBA" id="ARBA00022777"/>
    </source>
</evidence>
<evidence type="ECO:0000259" key="15">
    <source>
        <dbReference type="SMART" id="SM00387"/>
    </source>
</evidence>
<feature type="domain" description="Histidine kinase/HSP90-like ATPase" evidence="15">
    <location>
        <begin position="538"/>
        <end position="647"/>
    </location>
</feature>
<evidence type="ECO:0000256" key="12">
    <source>
        <dbReference type="SAM" id="MobiDB-lite"/>
    </source>
</evidence>
<keyword evidence="17" id="KW-1185">Reference proteome</keyword>
<dbReference type="InterPro" id="IPR003594">
    <property type="entry name" value="HATPase_dom"/>
</dbReference>
<evidence type="ECO:0000313" key="16">
    <source>
        <dbReference type="EMBL" id="MBG6134161.1"/>
    </source>
</evidence>
<keyword evidence="8" id="KW-0418">Kinase</keyword>
<feature type="region of interest" description="Disordered" evidence="12">
    <location>
        <begin position="814"/>
        <end position="853"/>
    </location>
</feature>
<keyword evidence="5" id="KW-0808">Transferase</keyword>
<dbReference type="InterPro" id="IPR050980">
    <property type="entry name" value="2C_sensor_his_kinase"/>
</dbReference>
<keyword evidence="9" id="KW-0067">ATP-binding</keyword>
<keyword evidence="10 13" id="KW-1133">Transmembrane helix</keyword>
<evidence type="ECO:0000313" key="17">
    <source>
        <dbReference type="Proteomes" id="UP000622552"/>
    </source>
</evidence>
<proteinExistence type="predicted"/>
<dbReference type="Gene3D" id="6.10.340.10">
    <property type="match status" value="1"/>
</dbReference>
<dbReference type="PANTHER" id="PTHR44936">
    <property type="entry name" value="SENSOR PROTEIN CREC"/>
    <property type="match status" value="1"/>
</dbReference>
<dbReference type="EMBL" id="JADOUF010000001">
    <property type="protein sequence ID" value="MBG6134161.1"/>
    <property type="molecule type" value="Genomic_DNA"/>
</dbReference>
<comment type="subcellular location">
    <subcellularLocation>
        <location evidence="2">Membrane</location>
    </subcellularLocation>
</comment>
<evidence type="ECO:0000256" key="7">
    <source>
        <dbReference type="ARBA" id="ARBA00022741"/>
    </source>
</evidence>
<dbReference type="InterPro" id="IPR003660">
    <property type="entry name" value="HAMP_dom"/>
</dbReference>
<feature type="region of interest" description="Disordered" evidence="12">
    <location>
        <begin position="867"/>
        <end position="891"/>
    </location>
</feature>
<evidence type="ECO:0000256" key="11">
    <source>
        <dbReference type="ARBA" id="ARBA00023012"/>
    </source>
</evidence>
<dbReference type="GO" id="GO:0016020">
    <property type="term" value="C:membrane"/>
    <property type="evidence" value="ECO:0007669"/>
    <property type="project" value="UniProtKB-SubCell"/>
</dbReference>
<dbReference type="EC" id="2.7.13.3" evidence="3"/>
<dbReference type="SMART" id="SM00304">
    <property type="entry name" value="HAMP"/>
    <property type="match status" value="1"/>
</dbReference>
<dbReference type="InterPro" id="IPR013587">
    <property type="entry name" value="Nitrate/nitrite_sensing"/>
</dbReference>
<evidence type="ECO:0000256" key="10">
    <source>
        <dbReference type="ARBA" id="ARBA00022989"/>
    </source>
</evidence>
<evidence type="ECO:0000256" key="13">
    <source>
        <dbReference type="SAM" id="Phobius"/>
    </source>
</evidence>
<comment type="caution">
    <text evidence="16">The sequence shown here is derived from an EMBL/GenBank/DDBJ whole genome shotgun (WGS) entry which is preliminary data.</text>
</comment>
<comment type="catalytic activity">
    <reaction evidence="1">
        <text>ATP + protein L-histidine = ADP + protein N-phospho-L-histidine.</text>
        <dbReference type="EC" id="2.7.13.3"/>
    </reaction>
</comment>
<evidence type="ECO:0000256" key="1">
    <source>
        <dbReference type="ARBA" id="ARBA00000085"/>
    </source>
</evidence>
<keyword evidence="4" id="KW-0597">Phosphoprotein</keyword>
<organism evidence="16 17">
    <name type="scientific">Longispora fulva</name>
    <dbReference type="NCBI Taxonomy" id="619741"/>
    <lineage>
        <taxon>Bacteria</taxon>
        <taxon>Bacillati</taxon>
        <taxon>Actinomycetota</taxon>
        <taxon>Actinomycetes</taxon>
        <taxon>Micromonosporales</taxon>
        <taxon>Micromonosporaceae</taxon>
        <taxon>Longispora</taxon>
    </lineage>
</organism>
<evidence type="ECO:0000256" key="3">
    <source>
        <dbReference type="ARBA" id="ARBA00012438"/>
    </source>
</evidence>
<feature type="transmembrane region" description="Helical" evidence="13">
    <location>
        <begin position="28"/>
        <end position="49"/>
    </location>
</feature>
<accession>A0A8J7GP24</accession>
<dbReference type="PANTHER" id="PTHR44936:SF9">
    <property type="entry name" value="SENSOR PROTEIN CREC"/>
    <property type="match status" value="1"/>
</dbReference>
<evidence type="ECO:0000256" key="9">
    <source>
        <dbReference type="ARBA" id="ARBA00022840"/>
    </source>
</evidence>
<keyword evidence="7" id="KW-0547">Nucleotide-binding</keyword>
<feature type="region of interest" description="Disordered" evidence="12">
    <location>
        <begin position="709"/>
        <end position="771"/>
    </location>
</feature>
<dbReference type="Pfam" id="PF02518">
    <property type="entry name" value="HATPase_c"/>
    <property type="match status" value="1"/>
</dbReference>
<gene>
    <name evidence="16" type="ORF">IW245_000355</name>
</gene>
<dbReference type="GO" id="GO:0000160">
    <property type="term" value="P:phosphorelay signal transduction system"/>
    <property type="evidence" value="ECO:0007669"/>
    <property type="project" value="UniProtKB-KW"/>
</dbReference>
<feature type="transmembrane region" description="Helical" evidence="13">
    <location>
        <begin position="326"/>
        <end position="348"/>
    </location>
</feature>
<dbReference type="SUPFAM" id="SSF55874">
    <property type="entry name" value="ATPase domain of HSP90 chaperone/DNA topoisomerase II/histidine kinase"/>
    <property type="match status" value="1"/>
</dbReference>
<feature type="compositionally biased region" description="Pro residues" evidence="12">
    <location>
        <begin position="756"/>
        <end position="765"/>
    </location>
</feature>
<dbReference type="InterPro" id="IPR036890">
    <property type="entry name" value="HATPase_C_sf"/>
</dbReference>
<evidence type="ECO:0000256" key="2">
    <source>
        <dbReference type="ARBA" id="ARBA00004370"/>
    </source>
</evidence>
<evidence type="ECO:0000256" key="5">
    <source>
        <dbReference type="ARBA" id="ARBA00022679"/>
    </source>
</evidence>
<dbReference type="RefSeq" id="WP_197001427.1">
    <property type="nucleotide sequence ID" value="NZ_BONS01000026.1"/>
</dbReference>
<feature type="domain" description="HAMP" evidence="14">
    <location>
        <begin position="349"/>
        <end position="425"/>
    </location>
</feature>
<dbReference type="Proteomes" id="UP000622552">
    <property type="component" value="Unassembled WGS sequence"/>
</dbReference>
<dbReference type="Pfam" id="PF08376">
    <property type="entry name" value="NIT"/>
    <property type="match status" value="1"/>
</dbReference>
<protein>
    <recommendedName>
        <fullName evidence="3">histidine kinase</fullName>
        <ecNumber evidence="3">2.7.13.3</ecNumber>
    </recommendedName>
</protein>
<dbReference type="SMART" id="SM00387">
    <property type="entry name" value="HATPase_c"/>
    <property type="match status" value="1"/>
</dbReference>
<keyword evidence="6 13" id="KW-0812">Transmembrane</keyword>
<reference evidence="16" key="1">
    <citation type="submission" date="2020-11" db="EMBL/GenBank/DDBJ databases">
        <title>Sequencing the genomes of 1000 actinobacteria strains.</title>
        <authorList>
            <person name="Klenk H.-P."/>
        </authorList>
    </citation>
    <scope>NUCLEOTIDE SEQUENCE</scope>
    <source>
        <strain evidence="16">DSM 45356</strain>
    </source>
</reference>
<dbReference type="GO" id="GO:0005524">
    <property type="term" value="F:ATP binding"/>
    <property type="evidence" value="ECO:0007669"/>
    <property type="project" value="UniProtKB-KW"/>
</dbReference>
<dbReference type="Gene3D" id="3.30.565.10">
    <property type="entry name" value="Histidine kinase-like ATPase, C-terminal domain"/>
    <property type="match status" value="1"/>
</dbReference>
<name>A0A8J7GP24_9ACTN</name>
<keyword evidence="13" id="KW-0472">Membrane</keyword>
<dbReference type="AlphaFoldDB" id="A0A8J7GP24"/>
<evidence type="ECO:0000256" key="4">
    <source>
        <dbReference type="ARBA" id="ARBA00022553"/>
    </source>
</evidence>
<evidence type="ECO:0000259" key="14">
    <source>
        <dbReference type="SMART" id="SM00304"/>
    </source>
</evidence>